<dbReference type="PATRIC" id="fig|155920.8.peg.1569"/>
<dbReference type="AlphaFoldDB" id="A0A060H4I9"/>
<name>A0A060H4I9_XYLFS</name>
<gene>
    <name evidence="1" type="ORF">D934_06745</name>
    <name evidence="2" type="ORF">D934_08635</name>
    <name evidence="3" type="ORF">D934_12330</name>
</gene>
<dbReference type="KEGG" id="xfs:D934_08635"/>
<dbReference type="Proteomes" id="UP000027215">
    <property type="component" value="Chromosome"/>
</dbReference>
<reference evidence="2 4" key="1">
    <citation type="submission" date="2013-08" db="EMBL/GenBank/DDBJ databases">
        <authorList>
            <person name="Stouthamer R."/>
            <person name="Nunney L."/>
        </authorList>
    </citation>
    <scope>NUCLEOTIDE SEQUENCE [LARGE SCALE GENOMIC DNA]</scope>
    <source>
        <strain evidence="2">Ann-1</strain>
        <strain evidence="4">ann-1</strain>
    </source>
</reference>
<evidence type="ECO:0000313" key="3">
    <source>
        <dbReference type="EMBL" id="AIC10686.1"/>
    </source>
</evidence>
<evidence type="ECO:0008006" key="5">
    <source>
        <dbReference type="Google" id="ProtNLM"/>
    </source>
</evidence>
<protein>
    <recommendedName>
        <fullName evidence="5">Phage-related protein</fullName>
    </recommendedName>
</protein>
<dbReference type="KEGG" id="xfs:D934_12330"/>
<dbReference type="Pfam" id="PF10934">
    <property type="entry name" value="Sheath_initiator"/>
    <property type="match status" value="1"/>
</dbReference>
<evidence type="ECO:0000313" key="2">
    <source>
        <dbReference type="EMBL" id="AIC10245.1"/>
    </source>
</evidence>
<sequence>MRVRRLDSQGDWTFGNGRGNYAAASDCLAQRVKTRLRSFRGNWFLDLDHGLPWLELMERPADLVHLEHEVKRCILSTEGVSRLTAFSMALEADTRTLTIQVTLLDVDQQAMTVSTTL</sequence>
<evidence type="ECO:0000313" key="4">
    <source>
        <dbReference type="Proteomes" id="UP000027215"/>
    </source>
</evidence>
<organism evidence="2 4">
    <name type="scientific">Xylella fastidiosa subsp. sandyi Ann-1</name>
    <dbReference type="NCBI Taxonomy" id="155920"/>
    <lineage>
        <taxon>Bacteria</taxon>
        <taxon>Pseudomonadati</taxon>
        <taxon>Pseudomonadota</taxon>
        <taxon>Gammaproteobacteria</taxon>
        <taxon>Lysobacterales</taxon>
        <taxon>Lysobacteraceae</taxon>
        <taxon>Xylella</taxon>
    </lineage>
</organism>
<dbReference type="InterPro" id="IPR020288">
    <property type="entry name" value="Sheath_initiator"/>
</dbReference>
<dbReference type="RefSeq" id="WP_020851652.1">
    <property type="nucleotide sequence ID" value="NZ_CP006696.1"/>
</dbReference>
<dbReference type="EMBL" id="CP006696">
    <property type="protein sequence ID" value="AIC10245.1"/>
    <property type="molecule type" value="Genomic_DNA"/>
</dbReference>
<dbReference type="HOGENOM" id="CLU_142920_1_0_6"/>
<evidence type="ECO:0000313" key="1">
    <source>
        <dbReference type="EMBL" id="AIC10017.1"/>
    </source>
</evidence>
<accession>A0A060H4I9</accession>
<dbReference type="EMBL" id="CP006696">
    <property type="protein sequence ID" value="AIC10017.1"/>
    <property type="molecule type" value="Genomic_DNA"/>
</dbReference>
<dbReference type="EMBL" id="CP006696">
    <property type="protein sequence ID" value="AIC10686.1"/>
    <property type="molecule type" value="Genomic_DNA"/>
</dbReference>
<dbReference type="KEGG" id="xfs:D934_06745"/>
<proteinExistence type="predicted"/>